<dbReference type="GO" id="GO:0003677">
    <property type="term" value="F:DNA binding"/>
    <property type="evidence" value="ECO:0007669"/>
    <property type="project" value="UniProtKB-KW"/>
</dbReference>
<keyword evidence="3" id="KW-0238">DNA-binding</keyword>
<dbReference type="CDD" id="cd17275">
    <property type="entry name" value="RMtype1_S_MjaORF132P-TRD1-CR1_like"/>
    <property type="match status" value="1"/>
</dbReference>
<gene>
    <name evidence="5" type="ORF">E3O23_15510</name>
</gene>
<keyword evidence="6" id="KW-1185">Reference proteome</keyword>
<feature type="domain" description="Type I restriction modification DNA specificity" evidence="4">
    <location>
        <begin position="13"/>
        <end position="182"/>
    </location>
</feature>
<dbReference type="SUPFAM" id="SSF116734">
    <property type="entry name" value="DNA methylase specificity domain"/>
    <property type="match status" value="2"/>
</dbReference>
<dbReference type="Pfam" id="PF01420">
    <property type="entry name" value="Methylase_S"/>
    <property type="match status" value="1"/>
</dbReference>
<dbReference type="Proteomes" id="UP000297866">
    <property type="component" value="Unassembled WGS sequence"/>
</dbReference>
<dbReference type="PANTHER" id="PTHR30408:SF12">
    <property type="entry name" value="TYPE I RESTRICTION ENZYME MJAVIII SPECIFICITY SUBUNIT"/>
    <property type="match status" value="1"/>
</dbReference>
<dbReference type="AlphaFoldDB" id="A0A4R8UBS9"/>
<dbReference type="InterPro" id="IPR052021">
    <property type="entry name" value="Type-I_RS_S_subunit"/>
</dbReference>
<organism evidence="5 6">
    <name type="scientific">Cryobacterium tagatosivorans</name>
    <dbReference type="NCBI Taxonomy" id="1259199"/>
    <lineage>
        <taxon>Bacteria</taxon>
        <taxon>Bacillati</taxon>
        <taxon>Actinomycetota</taxon>
        <taxon>Actinomycetes</taxon>
        <taxon>Micrococcales</taxon>
        <taxon>Microbacteriaceae</taxon>
        <taxon>Cryobacterium</taxon>
    </lineage>
</organism>
<dbReference type="GO" id="GO:0004519">
    <property type="term" value="F:endonuclease activity"/>
    <property type="evidence" value="ECO:0007669"/>
    <property type="project" value="UniProtKB-KW"/>
</dbReference>
<evidence type="ECO:0000313" key="5">
    <source>
        <dbReference type="EMBL" id="TFB47262.1"/>
    </source>
</evidence>
<dbReference type="RefSeq" id="WP_134492553.1">
    <property type="nucleotide sequence ID" value="NZ_SOEZ01000075.1"/>
</dbReference>
<protein>
    <submittedName>
        <fullName evidence="5">Restriction endonuclease subunit S</fullName>
    </submittedName>
</protein>
<comment type="caution">
    <text evidence="5">The sequence shown here is derived from an EMBL/GenBank/DDBJ whole genome shotgun (WGS) entry which is preliminary data.</text>
</comment>
<name>A0A4R8UBS9_9MICO</name>
<dbReference type="InterPro" id="IPR000055">
    <property type="entry name" value="Restrct_endonuc_typeI_TRD"/>
</dbReference>
<evidence type="ECO:0000313" key="6">
    <source>
        <dbReference type="Proteomes" id="UP000297866"/>
    </source>
</evidence>
<comment type="similarity">
    <text evidence="1">Belongs to the type-I restriction system S methylase family.</text>
</comment>
<dbReference type="EMBL" id="SOEZ01000075">
    <property type="protein sequence ID" value="TFB47262.1"/>
    <property type="molecule type" value="Genomic_DNA"/>
</dbReference>
<evidence type="ECO:0000256" key="2">
    <source>
        <dbReference type="ARBA" id="ARBA00022747"/>
    </source>
</evidence>
<proteinExistence type="inferred from homology"/>
<evidence type="ECO:0000259" key="4">
    <source>
        <dbReference type="Pfam" id="PF01420"/>
    </source>
</evidence>
<sequence length="421" mass="45452">MNTDIEWLGRVPATWLVKPIKLVAEMIAGGTPDTENRDYWAEPESGTGWVAISDMSTTASVVSTTKTLTDAGIAAARLTPGEAGTVLFAMYASVGEVSQLAMRATWNQALLGLQPIEGVVSSQFLFYALKSAKAQLPFLYRSNTQNNLNAQQVSNIKLPIPSVAEQNQIVAYLGVQTAKIDMLIEKQERLVETLAERLDAGWSSAVSDLMRDFPSAPLRRVIESIVDGPFGSSLTSAHYSDGGASVVRLGNIGIDEFKMVDRAFVPLEYAQSLSAHAMRPGDIVVAGLGDERMPLGRAAIVPETFGTGIVKADCYRVRPGPRVTAEYISWVLSSPQSRTQFRALSRGSTRQRLNTQVVRDVVIPIPTLAVQTDAVAQAHGAREANSTLAAKAREMIDILKERRQALISAAVTGKIDVRGLV</sequence>
<evidence type="ECO:0000256" key="3">
    <source>
        <dbReference type="ARBA" id="ARBA00023125"/>
    </source>
</evidence>
<dbReference type="PANTHER" id="PTHR30408">
    <property type="entry name" value="TYPE-1 RESTRICTION ENZYME ECOKI SPECIFICITY PROTEIN"/>
    <property type="match status" value="1"/>
</dbReference>
<dbReference type="Gene3D" id="3.90.220.20">
    <property type="entry name" value="DNA methylase specificity domains"/>
    <property type="match status" value="2"/>
</dbReference>
<keyword evidence="5" id="KW-0540">Nuclease</keyword>
<accession>A0A4R8UBS9</accession>
<dbReference type="Gene3D" id="1.10.287.1120">
    <property type="entry name" value="Bipartite methylase S protein"/>
    <property type="match status" value="1"/>
</dbReference>
<reference evidence="5 6" key="1">
    <citation type="submission" date="2019-03" db="EMBL/GenBank/DDBJ databases">
        <title>Genomics of glacier-inhabiting Cryobacterium strains.</title>
        <authorList>
            <person name="Liu Q."/>
            <person name="Xin Y.-H."/>
        </authorList>
    </citation>
    <scope>NUCLEOTIDE SEQUENCE [LARGE SCALE GENOMIC DNA]</scope>
    <source>
        <strain evidence="5 6">Sr47</strain>
    </source>
</reference>
<dbReference type="OrthoDB" id="3197085at2"/>
<keyword evidence="5" id="KW-0378">Hydrolase</keyword>
<keyword evidence="2" id="KW-0680">Restriction system</keyword>
<dbReference type="InterPro" id="IPR044946">
    <property type="entry name" value="Restrct_endonuc_typeI_TRD_sf"/>
</dbReference>
<evidence type="ECO:0000256" key="1">
    <source>
        <dbReference type="ARBA" id="ARBA00010923"/>
    </source>
</evidence>
<keyword evidence="5" id="KW-0255">Endonuclease</keyword>
<dbReference type="GO" id="GO:0009307">
    <property type="term" value="P:DNA restriction-modification system"/>
    <property type="evidence" value="ECO:0007669"/>
    <property type="project" value="UniProtKB-KW"/>
</dbReference>